<protein>
    <submittedName>
        <fullName evidence="1">Uncharacterized protein</fullName>
    </submittedName>
</protein>
<evidence type="ECO:0000313" key="1">
    <source>
        <dbReference type="EMBL" id="SFA49883.1"/>
    </source>
</evidence>
<proteinExistence type="predicted"/>
<accession>A0A1I0TE78</accession>
<gene>
    <name evidence="1" type="ORF">SAMN05192569_10238</name>
</gene>
<reference evidence="2" key="1">
    <citation type="submission" date="2016-10" db="EMBL/GenBank/DDBJ databases">
        <authorList>
            <person name="Varghese N."/>
            <person name="Submissions S."/>
        </authorList>
    </citation>
    <scope>NUCLEOTIDE SEQUENCE [LARGE SCALE GENOMIC DNA]</scope>
    <source>
        <strain evidence="2">M1</strain>
    </source>
</reference>
<organism evidence="1 2">
    <name type="scientific">Parageobacillus thermantarcticus</name>
    <dbReference type="NCBI Taxonomy" id="186116"/>
    <lineage>
        <taxon>Bacteria</taxon>
        <taxon>Bacillati</taxon>
        <taxon>Bacillota</taxon>
        <taxon>Bacilli</taxon>
        <taxon>Bacillales</taxon>
        <taxon>Anoxybacillaceae</taxon>
        <taxon>Parageobacillus</taxon>
    </lineage>
</organism>
<evidence type="ECO:0000313" key="2">
    <source>
        <dbReference type="Proteomes" id="UP000198650"/>
    </source>
</evidence>
<name>A0A1I0TE78_9BACL</name>
<sequence length="44" mass="5402">MKRIHIRVAVQEKYIAFFYDEDSGQTPLSAIFFVFFYKYNYLKN</sequence>
<keyword evidence="2" id="KW-1185">Reference proteome</keyword>
<dbReference type="EMBL" id="FOJS01000023">
    <property type="protein sequence ID" value="SFA49883.1"/>
    <property type="molecule type" value="Genomic_DNA"/>
</dbReference>
<dbReference type="AlphaFoldDB" id="A0A1I0TE78"/>
<dbReference type="Proteomes" id="UP000198650">
    <property type="component" value="Unassembled WGS sequence"/>
</dbReference>